<organism evidence="2 3">
    <name type="scientific">Taxus chinensis</name>
    <name type="common">Chinese yew</name>
    <name type="synonym">Taxus wallichiana var. chinensis</name>
    <dbReference type="NCBI Taxonomy" id="29808"/>
    <lineage>
        <taxon>Eukaryota</taxon>
        <taxon>Viridiplantae</taxon>
        <taxon>Streptophyta</taxon>
        <taxon>Embryophyta</taxon>
        <taxon>Tracheophyta</taxon>
        <taxon>Spermatophyta</taxon>
        <taxon>Pinopsida</taxon>
        <taxon>Pinidae</taxon>
        <taxon>Conifers II</taxon>
        <taxon>Cupressales</taxon>
        <taxon>Taxaceae</taxon>
        <taxon>Taxus</taxon>
    </lineage>
</organism>
<evidence type="ECO:0000313" key="3">
    <source>
        <dbReference type="Proteomes" id="UP000824469"/>
    </source>
</evidence>
<name>A0AA38C1T3_TAXCH</name>
<gene>
    <name evidence="2" type="ORF">KI387_043435</name>
</gene>
<feature type="non-terminal residue" evidence="2">
    <location>
        <position position="149"/>
    </location>
</feature>
<feature type="non-terminal residue" evidence="2">
    <location>
        <position position="1"/>
    </location>
</feature>
<comment type="caution">
    <text evidence="2">The sequence shown here is derived from an EMBL/GenBank/DDBJ whole genome shotgun (WGS) entry which is preliminary data.</text>
</comment>
<proteinExistence type="predicted"/>
<feature type="region of interest" description="Disordered" evidence="1">
    <location>
        <begin position="1"/>
        <end position="24"/>
    </location>
</feature>
<dbReference type="Proteomes" id="UP000824469">
    <property type="component" value="Unassembled WGS sequence"/>
</dbReference>
<dbReference type="EMBL" id="JAHRHJ020003655">
    <property type="protein sequence ID" value="KAH9291376.1"/>
    <property type="molecule type" value="Genomic_DNA"/>
</dbReference>
<reference evidence="2 3" key="1">
    <citation type="journal article" date="2021" name="Nat. Plants">
        <title>The Taxus genome provides insights into paclitaxel biosynthesis.</title>
        <authorList>
            <person name="Xiong X."/>
            <person name="Gou J."/>
            <person name="Liao Q."/>
            <person name="Li Y."/>
            <person name="Zhou Q."/>
            <person name="Bi G."/>
            <person name="Li C."/>
            <person name="Du R."/>
            <person name="Wang X."/>
            <person name="Sun T."/>
            <person name="Guo L."/>
            <person name="Liang H."/>
            <person name="Lu P."/>
            <person name="Wu Y."/>
            <person name="Zhang Z."/>
            <person name="Ro D.K."/>
            <person name="Shang Y."/>
            <person name="Huang S."/>
            <person name="Yan J."/>
        </authorList>
    </citation>
    <scope>NUCLEOTIDE SEQUENCE [LARGE SCALE GENOMIC DNA]</scope>
    <source>
        <strain evidence="2">Ta-2019</strain>
    </source>
</reference>
<accession>A0AA38C1T3</accession>
<evidence type="ECO:0000313" key="2">
    <source>
        <dbReference type="EMBL" id="KAH9291376.1"/>
    </source>
</evidence>
<evidence type="ECO:0000256" key="1">
    <source>
        <dbReference type="SAM" id="MobiDB-lite"/>
    </source>
</evidence>
<feature type="compositionally biased region" description="Polar residues" evidence="1">
    <location>
        <begin position="1"/>
        <end position="10"/>
    </location>
</feature>
<sequence>SLSENATMNTCKEIDSPGNSQRDAECRHFRRSKIRQQQRMKGMGGQGYMYLSGQQVNVDVFPSSRIRREIDATEEVCLDNVNVNSSLERIETSNEYLQNDYVGEEMRVLLSRDDTVMKEHSPVCSGKKRKSPGKCQRDNNDRRRFLKSQ</sequence>
<keyword evidence="3" id="KW-1185">Reference proteome</keyword>
<feature type="region of interest" description="Disordered" evidence="1">
    <location>
        <begin position="119"/>
        <end position="149"/>
    </location>
</feature>
<protein>
    <submittedName>
        <fullName evidence="2">Uncharacterized protein</fullName>
    </submittedName>
</protein>
<dbReference type="AlphaFoldDB" id="A0AA38C1T3"/>